<dbReference type="InterPro" id="IPR058711">
    <property type="entry name" value="SCO6045-like_C"/>
</dbReference>
<feature type="domain" description="SCO6045-like C-terminal" evidence="1">
    <location>
        <begin position="24"/>
        <end position="108"/>
    </location>
</feature>
<protein>
    <recommendedName>
        <fullName evidence="1">SCO6045-like C-terminal domain-containing protein</fullName>
    </recommendedName>
</protein>
<organism evidence="2 3">
    <name type="scientific">Kitasatospora cystarginea</name>
    <dbReference type="NCBI Taxonomy" id="58350"/>
    <lineage>
        <taxon>Bacteria</taxon>
        <taxon>Bacillati</taxon>
        <taxon>Actinomycetota</taxon>
        <taxon>Actinomycetes</taxon>
        <taxon>Kitasatosporales</taxon>
        <taxon>Streptomycetaceae</taxon>
        <taxon>Kitasatospora</taxon>
    </lineage>
</organism>
<gene>
    <name evidence="2" type="ORF">GCM10010430_12400</name>
</gene>
<name>A0ABP5QH27_9ACTN</name>
<dbReference type="Pfam" id="PF26136">
    <property type="entry name" value="SCO6045_C"/>
    <property type="match status" value="1"/>
</dbReference>
<keyword evidence="3" id="KW-1185">Reference proteome</keyword>
<comment type="caution">
    <text evidence="2">The sequence shown here is derived from an EMBL/GenBank/DDBJ whole genome shotgun (WGS) entry which is preliminary data.</text>
</comment>
<reference evidence="3" key="1">
    <citation type="journal article" date="2019" name="Int. J. Syst. Evol. Microbiol.">
        <title>The Global Catalogue of Microorganisms (GCM) 10K type strain sequencing project: providing services to taxonomists for standard genome sequencing and annotation.</title>
        <authorList>
            <consortium name="The Broad Institute Genomics Platform"/>
            <consortium name="The Broad Institute Genome Sequencing Center for Infectious Disease"/>
            <person name="Wu L."/>
            <person name="Ma J."/>
        </authorList>
    </citation>
    <scope>NUCLEOTIDE SEQUENCE [LARGE SCALE GENOMIC DNA]</scope>
    <source>
        <strain evidence="3">JCM 7356</strain>
    </source>
</reference>
<dbReference type="EMBL" id="BAAATR010000004">
    <property type="protein sequence ID" value="GAA2233277.1"/>
    <property type="molecule type" value="Genomic_DNA"/>
</dbReference>
<evidence type="ECO:0000259" key="1">
    <source>
        <dbReference type="Pfam" id="PF26136"/>
    </source>
</evidence>
<sequence>MSEHFEYLVRAGDPELVVARARLARRQAELLAVLVSGGPAPEGFDPEQVRVQTQGLLAKRRDTVARVAPEVARILGDDYLPLFRRYAQQGPAVGGYRADARAFAEWAVDWAAVGAPHTPWRPALERWLRPAEPPRRRWRRFHG</sequence>
<evidence type="ECO:0000313" key="3">
    <source>
        <dbReference type="Proteomes" id="UP001500305"/>
    </source>
</evidence>
<proteinExistence type="predicted"/>
<evidence type="ECO:0000313" key="2">
    <source>
        <dbReference type="EMBL" id="GAA2233277.1"/>
    </source>
</evidence>
<accession>A0ABP5QH27</accession>
<dbReference type="Proteomes" id="UP001500305">
    <property type="component" value="Unassembled WGS sequence"/>
</dbReference>